<evidence type="ECO:0000256" key="3">
    <source>
        <dbReference type="ARBA" id="ARBA00022989"/>
    </source>
</evidence>
<keyword evidence="4 5" id="KW-0472">Membrane</keyword>
<dbReference type="InterPro" id="IPR000832">
    <property type="entry name" value="GPCR_2_secretin-like"/>
</dbReference>
<evidence type="ECO:0000313" key="7">
    <source>
        <dbReference type="EMBL" id="OBS77524.1"/>
    </source>
</evidence>
<dbReference type="GO" id="GO:0004930">
    <property type="term" value="F:G protein-coupled receptor activity"/>
    <property type="evidence" value="ECO:0007669"/>
    <property type="project" value="InterPro"/>
</dbReference>
<comment type="caution">
    <text evidence="7">The sequence shown here is derived from an EMBL/GenBank/DDBJ whole genome shotgun (WGS) entry which is preliminary data.</text>
</comment>
<feature type="transmembrane region" description="Helical" evidence="5">
    <location>
        <begin position="35"/>
        <end position="57"/>
    </location>
</feature>
<dbReference type="GO" id="GO:0005886">
    <property type="term" value="C:plasma membrane"/>
    <property type="evidence" value="ECO:0007669"/>
    <property type="project" value="TreeGrafter"/>
</dbReference>
<dbReference type="OrthoDB" id="1100386at2759"/>
<dbReference type="Proteomes" id="UP000092124">
    <property type="component" value="Unassembled WGS sequence"/>
</dbReference>
<evidence type="ECO:0000313" key="8">
    <source>
        <dbReference type="Proteomes" id="UP000092124"/>
    </source>
</evidence>
<dbReference type="AlphaFoldDB" id="A0A1A6HH06"/>
<evidence type="ECO:0000256" key="4">
    <source>
        <dbReference type="ARBA" id="ARBA00023136"/>
    </source>
</evidence>
<evidence type="ECO:0000256" key="1">
    <source>
        <dbReference type="ARBA" id="ARBA00004141"/>
    </source>
</evidence>
<reference evidence="7 8" key="1">
    <citation type="submission" date="2016-06" db="EMBL/GenBank/DDBJ databases">
        <title>The Draft Genome Sequence and Annotation of the Desert Woodrat Neotoma lepida.</title>
        <authorList>
            <person name="Campbell M."/>
            <person name="Oakeson K.F."/>
            <person name="Yandell M."/>
            <person name="Halpert J.R."/>
            <person name="Dearing D."/>
        </authorList>
    </citation>
    <scope>NUCLEOTIDE SEQUENCE [LARGE SCALE GENOMIC DNA]</scope>
    <source>
        <strain evidence="7">417</strain>
        <tissue evidence="7">Liver</tissue>
    </source>
</reference>
<proteinExistence type="predicted"/>
<dbReference type="EMBL" id="LZPO01029529">
    <property type="protein sequence ID" value="OBS77524.1"/>
    <property type="molecule type" value="Genomic_DNA"/>
</dbReference>
<protein>
    <recommendedName>
        <fullName evidence="6">G-protein coupled receptors family 2 profile 2 domain-containing protein</fullName>
    </recommendedName>
</protein>
<evidence type="ECO:0000256" key="5">
    <source>
        <dbReference type="SAM" id="Phobius"/>
    </source>
</evidence>
<dbReference type="Gene3D" id="1.20.1070.10">
    <property type="entry name" value="Rhodopsin 7-helix transmembrane proteins"/>
    <property type="match status" value="1"/>
</dbReference>
<keyword evidence="3 5" id="KW-1133">Transmembrane helix</keyword>
<keyword evidence="8" id="KW-1185">Reference proteome</keyword>
<feature type="non-terminal residue" evidence="7">
    <location>
        <position position="1"/>
    </location>
</feature>
<gene>
    <name evidence="7" type="ORF">A6R68_20087</name>
</gene>
<accession>A0A1A6HH06</accession>
<sequence>PIQNTSTTLHLQLSICLFLADLLFLTGINRTEPKVLCSLIAGMLHYLYLASFMWMFLEGLHLFLTVRNLKVANYSNSGRFKKRFMYP</sequence>
<dbReference type="PANTHER" id="PTHR12011">
    <property type="entry name" value="ADHESION G-PROTEIN COUPLED RECEPTOR"/>
    <property type="match status" value="1"/>
</dbReference>
<dbReference type="STRING" id="56216.A0A1A6HH06"/>
<comment type="subcellular location">
    <subcellularLocation>
        <location evidence="1">Membrane</location>
        <topology evidence="1">Multi-pass membrane protein</topology>
    </subcellularLocation>
</comment>
<dbReference type="Pfam" id="PF00002">
    <property type="entry name" value="7tm_2"/>
    <property type="match status" value="1"/>
</dbReference>
<feature type="transmembrane region" description="Helical" evidence="5">
    <location>
        <begin position="12"/>
        <end position="28"/>
    </location>
</feature>
<feature type="domain" description="G-protein coupled receptors family 2 profile 2" evidence="6">
    <location>
        <begin position="1"/>
        <end position="87"/>
    </location>
</feature>
<organism evidence="7 8">
    <name type="scientific">Neotoma lepida</name>
    <name type="common">Desert woodrat</name>
    <dbReference type="NCBI Taxonomy" id="56216"/>
    <lineage>
        <taxon>Eukaryota</taxon>
        <taxon>Metazoa</taxon>
        <taxon>Chordata</taxon>
        <taxon>Craniata</taxon>
        <taxon>Vertebrata</taxon>
        <taxon>Euteleostomi</taxon>
        <taxon>Mammalia</taxon>
        <taxon>Eutheria</taxon>
        <taxon>Euarchontoglires</taxon>
        <taxon>Glires</taxon>
        <taxon>Rodentia</taxon>
        <taxon>Myomorpha</taxon>
        <taxon>Muroidea</taxon>
        <taxon>Cricetidae</taxon>
        <taxon>Neotominae</taxon>
        <taxon>Neotoma</taxon>
    </lineage>
</organism>
<evidence type="ECO:0000256" key="2">
    <source>
        <dbReference type="ARBA" id="ARBA00022692"/>
    </source>
</evidence>
<dbReference type="InterPro" id="IPR017981">
    <property type="entry name" value="GPCR_2-like_7TM"/>
</dbReference>
<dbReference type="PANTHER" id="PTHR12011:SF473">
    <property type="entry name" value="ADHESION G PROTEIN-COUPLED RECEPTOR E4P-RELATED"/>
    <property type="match status" value="1"/>
</dbReference>
<dbReference type="GO" id="GO:0007166">
    <property type="term" value="P:cell surface receptor signaling pathway"/>
    <property type="evidence" value="ECO:0007669"/>
    <property type="project" value="InterPro"/>
</dbReference>
<dbReference type="PROSITE" id="PS50261">
    <property type="entry name" value="G_PROTEIN_RECEP_F2_4"/>
    <property type="match status" value="1"/>
</dbReference>
<keyword evidence="2 5" id="KW-0812">Transmembrane</keyword>
<name>A0A1A6HH06_NEOLE</name>
<feature type="non-terminal residue" evidence="7">
    <location>
        <position position="87"/>
    </location>
</feature>
<dbReference type="GO" id="GO:0007189">
    <property type="term" value="P:adenylate cyclase-activating G protein-coupled receptor signaling pathway"/>
    <property type="evidence" value="ECO:0007669"/>
    <property type="project" value="TreeGrafter"/>
</dbReference>
<evidence type="ECO:0000259" key="6">
    <source>
        <dbReference type="PROSITE" id="PS50261"/>
    </source>
</evidence>